<comment type="pathway">
    <text evidence="1 6">Pyrimidine metabolism; UMP biosynthesis via de novo pathway; UMP from orotate: step 1/2.</text>
</comment>
<comment type="catalytic activity">
    <reaction evidence="6">
        <text>orotidine 5'-phosphate + diphosphate = orotate + 5-phospho-alpha-D-ribose 1-diphosphate</text>
        <dbReference type="Rhea" id="RHEA:10380"/>
        <dbReference type="ChEBI" id="CHEBI:30839"/>
        <dbReference type="ChEBI" id="CHEBI:33019"/>
        <dbReference type="ChEBI" id="CHEBI:57538"/>
        <dbReference type="ChEBI" id="CHEBI:58017"/>
        <dbReference type="EC" id="2.4.2.10"/>
    </reaction>
</comment>
<feature type="domain" description="Phosphoribosyltransferase" evidence="7">
    <location>
        <begin position="51"/>
        <end position="157"/>
    </location>
</feature>
<dbReference type="InParanoid" id="D9Q238"/>
<comment type="subunit">
    <text evidence="6">Homodimer.</text>
</comment>
<dbReference type="EC" id="2.4.2.10" evidence="2 6"/>
<proteinExistence type="inferred from homology"/>
<evidence type="ECO:0000256" key="5">
    <source>
        <dbReference type="ARBA" id="ARBA00022975"/>
    </source>
</evidence>
<protein>
    <recommendedName>
        <fullName evidence="2 6">Orotate phosphoribosyltransferase</fullName>
        <shortName evidence="6">OPRT</shortName>
        <shortName evidence="6">OPRTase</shortName>
        <ecNumber evidence="2 6">2.4.2.10</ecNumber>
    </recommendedName>
</protein>
<gene>
    <name evidence="6" type="primary">pyrE</name>
    <name evidence="8" type="ordered locus">ASAC_0971</name>
</gene>
<dbReference type="OrthoDB" id="9089at2157"/>
<accession>D9Q238</accession>
<dbReference type="PANTHER" id="PTHR19278:SF9">
    <property type="entry name" value="URIDINE 5'-MONOPHOSPHATE SYNTHASE"/>
    <property type="match status" value="1"/>
</dbReference>
<evidence type="ECO:0000313" key="8">
    <source>
        <dbReference type="EMBL" id="ADL19376.1"/>
    </source>
</evidence>
<dbReference type="AlphaFoldDB" id="D9Q238"/>
<dbReference type="InterPro" id="IPR029057">
    <property type="entry name" value="PRTase-like"/>
</dbReference>
<evidence type="ECO:0000259" key="7">
    <source>
        <dbReference type="Pfam" id="PF00156"/>
    </source>
</evidence>
<evidence type="ECO:0000256" key="4">
    <source>
        <dbReference type="ARBA" id="ARBA00022679"/>
    </source>
</evidence>
<sequence>MSGTIERLLLNTGAVLFGEFRLTSGRVSHVYIDLRKVIGYPEAFRIISLELAHMVIEDVGECGNCAVVGVATGGVPWATAVALSLGLPLAYIRQPKGHGTERDLEGAEVKGVTALLIDDVATTGSSLSFGVSVLRSHGAREVIGAVIVDREQGARRSLESMGVKLLSVTTLRSILEEARRLGMISDEQLNSLAGELWGTT</sequence>
<reference evidence="8 9" key="1">
    <citation type="journal article" date="2010" name="Appl. Environ. Microbiol.">
        <title>The genome sequence of the crenarchaeon Acidilobus saccharovorans supports a new order, Acidilobales, and suggests an important ecological role in terrestrial acidic hot springs.</title>
        <authorList>
            <person name="Mardanov A.V."/>
            <person name="Svetlitchnyi V.A."/>
            <person name="Beletsky A.V."/>
            <person name="Prokofeva M.I."/>
            <person name="Bonch-Osmolovskaya E.A."/>
            <person name="Ravin N.V."/>
            <person name="Skryabin K.G."/>
        </authorList>
    </citation>
    <scope>NUCLEOTIDE SEQUENCE [LARGE SCALE GENOMIC DNA]</scope>
    <source>
        <strain evidence="9">DSM 16705 / JCM 18335 / VKM B-2471 / 345-15</strain>
    </source>
</reference>
<dbReference type="KEGG" id="asc:ASAC_0971"/>
<dbReference type="CDD" id="cd06223">
    <property type="entry name" value="PRTases_typeI"/>
    <property type="match status" value="1"/>
</dbReference>
<dbReference type="FunCoup" id="D9Q238">
    <property type="interactions" value="89"/>
</dbReference>
<keyword evidence="6" id="KW-0460">Magnesium</keyword>
<comment type="similarity">
    <text evidence="6">Belongs to the purine/pyrimidine phosphoribosyltransferase family. PyrE subfamily.</text>
</comment>
<dbReference type="GO" id="GO:0044205">
    <property type="term" value="P:'de novo' UMP biosynthetic process"/>
    <property type="evidence" value="ECO:0007669"/>
    <property type="project" value="UniProtKB-UniRule"/>
</dbReference>
<comment type="caution">
    <text evidence="6">Lacks conserved residue(s) required for the propagation of feature annotation.</text>
</comment>
<dbReference type="Gene3D" id="3.40.50.2020">
    <property type="match status" value="1"/>
</dbReference>
<evidence type="ECO:0000256" key="6">
    <source>
        <dbReference type="HAMAP-Rule" id="MF_01208"/>
    </source>
</evidence>
<dbReference type="STRING" id="666510.ASAC_0971"/>
<name>D9Q238_ACIS3</name>
<keyword evidence="3 6" id="KW-0328">Glycosyltransferase</keyword>
<feature type="binding site" description="in other chain" evidence="6">
    <location>
        <begin position="118"/>
        <end position="126"/>
    </location>
    <ligand>
        <name>5-phospho-alpha-D-ribose 1-diphosphate</name>
        <dbReference type="ChEBI" id="CHEBI:58017"/>
        <note>ligand shared between dimeric partners</note>
    </ligand>
</feature>
<dbReference type="UniPathway" id="UPA00070">
    <property type="reaction ID" value="UER00119"/>
</dbReference>
<dbReference type="GO" id="GO:0019856">
    <property type="term" value="P:pyrimidine nucleobase biosynthetic process"/>
    <property type="evidence" value="ECO:0007669"/>
    <property type="project" value="TreeGrafter"/>
</dbReference>
<evidence type="ECO:0000256" key="1">
    <source>
        <dbReference type="ARBA" id="ARBA00004889"/>
    </source>
</evidence>
<keyword evidence="4 6" id="KW-0808">Transferase</keyword>
<dbReference type="GO" id="GO:0000287">
    <property type="term" value="F:magnesium ion binding"/>
    <property type="evidence" value="ECO:0007669"/>
    <property type="project" value="UniProtKB-UniRule"/>
</dbReference>
<dbReference type="EMBL" id="CP001742">
    <property type="protein sequence ID" value="ADL19376.1"/>
    <property type="molecule type" value="Genomic_DNA"/>
</dbReference>
<feature type="binding site" evidence="6">
    <location>
        <position position="150"/>
    </location>
    <ligand>
        <name>orotate</name>
        <dbReference type="ChEBI" id="CHEBI:30839"/>
    </ligand>
</feature>
<dbReference type="PANTHER" id="PTHR19278">
    <property type="entry name" value="OROTATE PHOSPHORIBOSYLTRANSFERASE"/>
    <property type="match status" value="1"/>
</dbReference>
<evidence type="ECO:0000256" key="3">
    <source>
        <dbReference type="ARBA" id="ARBA00022676"/>
    </source>
</evidence>
<dbReference type="Pfam" id="PF00156">
    <property type="entry name" value="Pribosyltran"/>
    <property type="match status" value="1"/>
</dbReference>
<feature type="binding site" evidence="6">
    <location>
        <position position="96"/>
    </location>
    <ligand>
        <name>5-phospho-alpha-D-ribose 1-diphosphate</name>
        <dbReference type="ChEBI" id="CHEBI:58017"/>
        <note>ligand shared between dimeric partners</note>
    </ligand>
</feature>
<dbReference type="HOGENOM" id="CLU_074878_2_0_2"/>
<dbReference type="GO" id="GO:0004588">
    <property type="term" value="F:orotate phosphoribosyltransferase activity"/>
    <property type="evidence" value="ECO:0007669"/>
    <property type="project" value="UniProtKB-UniRule"/>
</dbReference>
<dbReference type="eggNOG" id="arCOG00029">
    <property type="taxonomic scope" value="Archaea"/>
</dbReference>
<evidence type="ECO:0000313" key="9">
    <source>
        <dbReference type="Proteomes" id="UP000000346"/>
    </source>
</evidence>
<organism evidence="8 9">
    <name type="scientific">Acidilobus saccharovorans (strain DSM 16705 / JCM 18335 / VKM B-2471 / 345-15)</name>
    <dbReference type="NCBI Taxonomy" id="666510"/>
    <lineage>
        <taxon>Archaea</taxon>
        <taxon>Thermoproteota</taxon>
        <taxon>Thermoprotei</taxon>
        <taxon>Acidilobales</taxon>
        <taxon>Acidilobaceae</taxon>
        <taxon>Acidilobus</taxon>
    </lineage>
</organism>
<dbReference type="InterPro" id="IPR000836">
    <property type="entry name" value="PRTase_dom"/>
</dbReference>
<feature type="binding site" evidence="6">
    <location>
        <position position="98"/>
    </location>
    <ligand>
        <name>5-phospho-alpha-D-ribose 1-diphosphate</name>
        <dbReference type="ChEBI" id="CHEBI:58017"/>
        <note>ligand shared between dimeric partners</note>
    </ligand>
</feature>
<dbReference type="GeneID" id="9499213"/>
<dbReference type="RefSeq" id="WP_013266888.1">
    <property type="nucleotide sequence ID" value="NC_014374.1"/>
</dbReference>
<comment type="cofactor">
    <cofactor evidence="6">
        <name>Mg(2+)</name>
        <dbReference type="ChEBI" id="CHEBI:18420"/>
    </cofactor>
</comment>
<comment type="function">
    <text evidence="6">Catalyzes the transfer of a ribosyl phosphate group from 5-phosphoribose 1-diphosphate to orotate, leading to the formation of orotidine monophosphate (OMP).</text>
</comment>
<keyword evidence="5 6" id="KW-0665">Pyrimidine biosynthesis</keyword>
<dbReference type="Proteomes" id="UP000000346">
    <property type="component" value="Chromosome"/>
</dbReference>
<feature type="binding site" evidence="6">
    <location>
        <position position="122"/>
    </location>
    <ligand>
        <name>orotate</name>
        <dbReference type="ChEBI" id="CHEBI:30839"/>
    </ligand>
</feature>
<dbReference type="SUPFAM" id="SSF53271">
    <property type="entry name" value="PRTase-like"/>
    <property type="match status" value="1"/>
</dbReference>
<dbReference type="HAMAP" id="MF_01208">
    <property type="entry name" value="PyrE"/>
    <property type="match status" value="1"/>
</dbReference>
<dbReference type="InterPro" id="IPR023031">
    <property type="entry name" value="OPRT"/>
</dbReference>
<keyword evidence="9" id="KW-1185">Reference proteome</keyword>
<feature type="binding site" evidence="6">
    <location>
        <position position="93"/>
    </location>
    <ligand>
        <name>5-phospho-alpha-D-ribose 1-diphosphate</name>
        <dbReference type="ChEBI" id="CHEBI:58017"/>
        <note>ligand shared between dimeric partners</note>
    </ligand>
</feature>
<evidence type="ECO:0000256" key="2">
    <source>
        <dbReference type="ARBA" id="ARBA00011971"/>
    </source>
</evidence>